<dbReference type="Pfam" id="PF25273">
    <property type="entry name" value="DUF7869"/>
    <property type="match status" value="1"/>
</dbReference>
<keyword evidence="3" id="KW-1185">Reference proteome</keyword>
<dbReference type="EMBL" id="JBEUOH010000014">
    <property type="protein sequence ID" value="KAL0879761.1"/>
    <property type="molecule type" value="Genomic_DNA"/>
</dbReference>
<dbReference type="PANTHER" id="PTHR10773">
    <property type="entry name" value="DNA-DIRECTED RNA POLYMERASES I, II, AND III SUBUNIT RPABC2"/>
    <property type="match status" value="1"/>
</dbReference>
<name>A0ABR3HT89_LOXSC</name>
<sequence length="503" mass="58971">MKPNPRIKRKCSNECYEINEDRRQQIFKYFWTTVKKTVQRKRTSELSRRAATFNYFINEGEGRKQVCLNFLTNTFDLNQKTVYNTVNSAVYGSAKDDSRGKHVPANKTPSETLTSVRRYIQNLPALPSHYCRKSTTRTYLPTEFKNITNLYRLYKEKLEKDGIDFVGEKVFKKVFYYEFNLGFHVPRKDKCVKCLEFENKKDNESEERKKHLKDKEETYERFKSHQVIHEKDSSILCTSFDLQKVLNTPHAVYNLTFYESGTKNGYCYTWSEVDGKRGANEVSSILRKYISKVDELGSIKHLLLYCDSCPGQNKNKINLACINETLHECTNLLSIQINYLLPGHTYMPVDSMHSVIEKSINGVIIWAPSQWPTVFCLARKSPKAYEVEPLRHTDFYKWDAVADKYFKGNLTGKISKIRVVTFKKSNLDKIIVKYSMIPDVQTEEIEVLKRNITNQLTPCYKTLLPISKKKYADLVKLCRNNTIPLMFQDEYKYTFTYRKFPSC</sequence>
<dbReference type="InterPro" id="IPR057191">
    <property type="entry name" value="DUF7869"/>
</dbReference>
<proteinExistence type="predicted"/>
<evidence type="ECO:0000259" key="1">
    <source>
        <dbReference type="Pfam" id="PF25273"/>
    </source>
</evidence>
<organism evidence="2 3">
    <name type="scientific">Loxostege sticticalis</name>
    <name type="common">Beet webworm moth</name>
    <dbReference type="NCBI Taxonomy" id="481309"/>
    <lineage>
        <taxon>Eukaryota</taxon>
        <taxon>Metazoa</taxon>
        <taxon>Ecdysozoa</taxon>
        <taxon>Arthropoda</taxon>
        <taxon>Hexapoda</taxon>
        <taxon>Insecta</taxon>
        <taxon>Pterygota</taxon>
        <taxon>Neoptera</taxon>
        <taxon>Endopterygota</taxon>
        <taxon>Lepidoptera</taxon>
        <taxon>Glossata</taxon>
        <taxon>Ditrysia</taxon>
        <taxon>Pyraloidea</taxon>
        <taxon>Crambidae</taxon>
        <taxon>Pyraustinae</taxon>
        <taxon>Loxostege</taxon>
    </lineage>
</organism>
<comment type="caution">
    <text evidence="2">The sequence shown here is derived from an EMBL/GenBank/DDBJ whole genome shotgun (WGS) entry which is preliminary data.</text>
</comment>
<gene>
    <name evidence="2" type="ORF">ABMA27_003473</name>
</gene>
<dbReference type="Proteomes" id="UP001549920">
    <property type="component" value="Unassembled WGS sequence"/>
</dbReference>
<feature type="domain" description="DUF7869" evidence="1">
    <location>
        <begin position="263"/>
        <end position="434"/>
    </location>
</feature>
<protein>
    <recommendedName>
        <fullName evidence="1">DUF7869 domain-containing protein</fullName>
    </recommendedName>
</protein>
<evidence type="ECO:0000313" key="3">
    <source>
        <dbReference type="Proteomes" id="UP001549920"/>
    </source>
</evidence>
<dbReference type="PANTHER" id="PTHR10773:SF19">
    <property type="match status" value="1"/>
</dbReference>
<reference evidence="2 3" key="1">
    <citation type="submission" date="2024-06" db="EMBL/GenBank/DDBJ databases">
        <title>A chromosome-level genome assembly of beet webworm, Loxostege sticticalis.</title>
        <authorList>
            <person name="Zhang Y."/>
        </authorList>
    </citation>
    <scope>NUCLEOTIDE SEQUENCE [LARGE SCALE GENOMIC DNA]</scope>
    <source>
        <strain evidence="2">AQ026</strain>
        <tissue evidence="2">Whole body</tissue>
    </source>
</reference>
<evidence type="ECO:0000313" key="2">
    <source>
        <dbReference type="EMBL" id="KAL0879761.1"/>
    </source>
</evidence>
<accession>A0ABR3HT89</accession>